<feature type="non-terminal residue" evidence="1">
    <location>
        <position position="53"/>
    </location>
</feature>
<dbReference type="EMBL" id="UINC01214106">
    <property type="protein sequence ID" value="SVE39188.1"/>
    <property type="molecule type" value="Genomic_DNA"/>
</dbReference>
<protein>
    <submittedName>
        <fullName evidence="1">Uncharacterized protein</fullName>
    </submittedName>
</protein>
<name>A0A383D5Q8_9ZZZZ</name>
<sequence>VYTGINTLIGFSILGAVAHLGERIPCTDEVAGSIPVSSTTPSLPTLQVKNIVI</sequence>
<feature type="non-terminal residue" evidence="1">
    <location>
        <position position="1"/>
    </location>
</feature>
<gene>
    <name evidence="1" type="ORF">METZ01_LOCUS492042</name>
</gene>
<reference evidence="1" key="1">
    <citation type="submission" date="2018-05" db="EMBL/GenBank/DDBJ databases">
        <authorList>
            <person name="Lanie J.A."/>
            <person name="Ng W.-L."/>
            <person name="Kazmierczak K.M."/>
            <person name="Andrzejewski T.M."/>
            <person name="Davidsen T.M."/>
            <person name="Wayne K.J."/>
            <person name="Tettelin H."/>
            <person name="Glass J.I."/>
            <person name="Rusch D."/>
            <person name="Podicherti R."/>
            <person name="Tsui H.-C.T."/>
            <person name="Winkler M.E."/>
        </authorList>
    </citation>
    <scope>NUCLEOTIDE SEQUENCE</scope>
</reference>
<dbReference type="AlphaFoldDB" id="A0A383D5Q8"/>
<accession>A0A383D5Q8</accession>
<organism evidence="1">
    <name type="scientific">marine metagenome</name>
    <dbReference type="NCBI Taxonomy" id="408172"/>
    <lineage>
        <taxon>unclassified sequences</taxon>
        <taxon>metagenomes</taxon>
        <taxon>ecological metagenomes</taxon>
    </lineage>
</organism>
<evidence type="ECO:0000313" key="1">
    <source>
        <dbReference type="EMBL" id="SVE39188.1"/>
    </source>
</evidence>
<proteinExistence type="predicted"/>
<dbReference type="AntiFam" id="ANF00010">
    <property type="entry name" value="tRNA translation"/>
</dbReference>